<dbReference type="KEGG" id="cdet:87941718"/>
<dbReference type="AlphaFoldDB" id="A0AAX4IB12"/>
<gene>
    <name evidence="1" type="ORF">CDEST_05215</name>
</gene>
<name>A0AAX4IB12_9PEZI</name>
<dbReference type="RefSeq" id="XP_062777425.1">
    <property type="nucleotide sequence ID" value="XM_062921374.1"/>
</dbReference>
<evidence type="ECO:0000313" key="2">
    <source>
        <dbReference type="Proteomes" id="UP001322277"/>
    </source>
</evidence>
<dbReference type="Proteomes" id="UP001322277">
    <property type="component" value="Chromosome 3"/>
</dbReference>
<dbReference type="EMBL" id="CP137307">
    <property type="protein sequence ID" value="WQF80201.1"/>
    <property type="molecule type" value="Genomic_DNA"/>
</dbReference>
<keyword evidence="2" id="KW-1185">Reference proteome</keyword>
<reference evidence="2" key="1">
    <citation type="journal article" date="2023" name="bioRxiv">
        <title>Complete genome of the Medicago anthracnose fungus, Colletotrichum destructivum, reveals a mini-chromosome-like region within a core chromosome.</title>
        <authorList>
            <person name="Lapalu N."/>
            <person name="Simon A."/>
            <person name="Lu A."/>
            <person name="Plaumann P.-L."/>
            <person name="Amselem J."/>
            <person name="Pigne S."/>
            <person name="Auger A."/>
            <person name="Koch C."/>
            <person name="Dallery J.-F."/>
            <person name="O'Connell R.J."/>
        </authorList>
    </citation>
    <scope>NUCLEOTIDE SEQUENCE [LARGE SCALE GENOMIC DNA]</scope>
    <source>
        <strain evidence="2">CBS 520.97</strain>
    </source>
</reference>
<protein>
    <submittedName>
        <fullName evidence="1">Uncharacterized protein</fullName>
    </submittedName>
</protein>
<accession>A0AAX4IB12</accession>
<sequence length="110" mass="12248">MNMSCTFRLSKFYLARGGIDAFDGRTDGNCQAGPPTSMLTEGGKSVSLLMNQSRPRGFCRVPTVQQVPTKYELEEQKTRPVQTDVNKSMEKDHGTIWMGGRLPFDNLSLS</sequence>
<proteinExistence type="predicted"/>
<organism evidence="1 2">
    <name type="scientific">Colletotrichum destructivum</name>
    <dbReference type="NCBI Taxonomy" id="34406"/>
    <lineage>
        <taxon>Eukaryota</taxon>
        <taxon>Fungi</taxon>
        <taxon>Dikarya</taxon>
        <taxon>Ascomycota</taxon>
        <taxon>Pezizomycotina</taxon>
        <taxon>Sordariomycetes</taxon>
        <taxon>Hypocreomycetidae</taxon>
        <taxon>Glomerellales</taxon>
        <taxon>Glomerellaceae</taxon>
        <taxon>Colletotrichum</taxon>
        <taxon>Colletotrichum destructivum species complex</taxon>
    </lineage>
</organism>
<dbReference type="GeneID" id="87941718"/>
<evidence type="ECO:0000313" key="1">
    <source>
        <dbReference type="EMBL" id="WQF80201.1"/>
    </source>
</evidence>